<gene>
    <name evidence="2" type="ORF">COT42_08550</name>
</gene>
<name>A0A2H0XTT9_UNCSA</name>
<evidence type="ECO:0000256" key="1">
    <source>
        <dbReference type="SAM" id="Phobius"/>
    </source>
</evidence>
<keyword evidence="1" id="KW-0472">Membrane</keyword>
<dbReference type="AlphaFoldDB" id="A0A2H0XTT9"/>
<proteinExistence type="predicted"/>
<keyword evidence="1" id="KW-0812">Transmembrane</keyword>
<organism evidence="2 3">
    <name type="scientific">Candidatus Saganbacteria bacterium CG08_land_8_20_14_0_20_45_16</name>
    <dbReference type="NCBI Taxonomy" id="2014293"/>
    <lineage>
        <taxon>Bacteria</taxon>
        <taxon>Bacillati</taxon>
        <taxon>Saganbacteria</taxon>
    </lineage>
</organism>
<reference evidence="2 3" key="1">
    <citation type="submission" date="2017-09" db="EMBL/GenBank/DDBJ databases">
        <title>Depth-based differentiation of microbial function through sediment-hosted aquifers and enrichment of novel symbionts in the deep terrestrial subsurface.</title>
        <authorList>
            <person name="Probst A.J."/>
            <person name="Ladd B."/>
            <person name="Jarett J.K."/>
            <person name="Geller-Mcgrath D.E."/>
            <person name="Sieber C.M."/>
            <person name="Emerson J.B."/>
            <person name="Anantharaman K."/>
            <person name="Thomas B.C."/>
            <person name="Malmstrom R."/>
            <person name="Stieglmeier M."/>
            <person name="Klingl A."/>
            <person name="Woyke T."/>
            <person name="Ryan C.M."/>
            <person name="Banfield J.F."/>
        </authorList>
    </citation>
    <scope>NUCLEOTIDE SEQUENCE [LARGE SCALE GENOMIC DNA]</scope>
    <source>
        <strain evidence="2">CG08_land_8_20_14_0_20_45_16</strain>
    </source>
</reference>
<feature type="transmembrane region" description="Helical" evidence="1">
    <location>
        <begin position="6"/>
        <end position="32"/>
    </location>
</feature>
<accession>A0A2H0XTT9</accession>
<dbReference type="Proteomes" id="UP000231343">
    <property type="component" value="Unassembled WGS sequence"/>
</dbReference>
<sequence length="99" mass="10818">MYEILINILIFSGIILLLALVVATVQGILILLDARKMVHQVKEKLMIITSIFDVVSLLGQFGGRLKKKGSSSKSSLIAAIAGIKRGLKVFFDKEEKCDG</sequence>
<dbReference type="EMBL" id="PEYM01000139">
    <property type="protein sequence ID" value="PIS28322.1"/>
    <property type="molecule type" value="Genomic_DNA"/>
</dbReference>
<evidence type="ECO:0000313" key="3">
    <source>
        <dbReference type="Proteomes" id="UP000231343"/>
    </source>
</evidence>
<protein>
    <submittedName>
        <fullName evidence="2">Uncharacterized protein</fullName>
    </submittedName>
</protein>
<keyword evidence="1" id="KW-1133">Transmembrane helix</keyword>
<comment type="caution">
    <text evidence="2">The sequence shown here is derived from an EMBL/GenBank/DDBJ whole genome shotgun (WGS) entry which is preliminary data.</text>
</comment>
<evidence type="ECO:0000313" key="2">
    <source>
        <dbReference type="EMBL" id="PIS28322.1"/>
    </source>
</evidence>